<dbReference type="AlphaFoldDB" id="A0A7G9YFJ5"/>
<dbReference type="SMART" id="SM00382">
    <property type="entry name" value="AAA"/>
    <property type="match status" value="2"/>
</dbReference>
<evidence type="ECO:0000256" key="2">
    <source>
        <dbReference type="ARBA" id="ARBA00022840"/>
    </source>
</evidence>
<evidence type="ECO:0000313" key="4">
    <source>
        <dbReference type="EMBL" id="QNO46779.1"/>
    </source>
</evidence>
<dbReference type="InterPro" id="IPR003439">
    <property type="entry name" value="ABC_transporter-like_ATP-bd"/>
</dbReference>
<accession>A0A7G9YFJ5</accession>
<dbReference type="InterPro" id="IPR017871">
    <property type="entry name" value="ABC_transporter-like_CS"/>
</dbReference>
<dbReference type="EMBL" id="MT631217">
    <property type="protein sequence ID" value="QNO46779.1"/>
    <property type="molecule type" value="Genomic_DNA"/>
</dbReference>
<keyword evidence="2 4" id="KW-0067">ATP-binding</keyword>
<dbReference type="GO" id="GO:0005524">
    <property type="term" value="F:ATP binding"/>
    <property type="evidence" value="ECO:0007669"/>
    <property type="project" value="UniProtKB-KW"/>
</dbReference>
<sequence length="570" mass="63910">MTNMLEVNNIAKEYTIGTEKIRALDGVSFNVNEGEIVGLIGRSGGGKSTLLNIIRGFETFDEGSLKLDDLLVNPDSDKEVFLKLKQITAIHLQRSFALWSDYVVNDVLRKIYSLRIGYEGLPPKDLPEYEDLVEEAMGYVRMVGLQDKAKHVDYVLSGGEKQRVIIARQLAKKPKILLLDEPATMACPATKQEIFDTLKKVNSEAGLAMLCASHLPEVHRYLVDRLIWLDGGKVILEGDPEYVISEFLKGMPDPIPLSKIEPGKREIAIKVEDVSHRFYLISIGGETLRFDSLNFDINVGEITSIIGPSGAGKTVLWKMLCGFMFPKEGKVLYKQDDEWVNMSQYHKKRMAVRRRIGLMFQEFALSPHETIVNQLAFKLGVKGQHVIEEAQERAEELGISENVLDTIYQIVDMPETGAKDELESLGFSPDILGVLFPRFPRTETVKYAESVFGALDLSMDVLDKYPQELSGGEKVRAMLAITLAPKPDILLLDEPFGDLDPITLRDITNSLKRINAEFGTTIVLISHHLDFVKEVSHRVILIEDGEFIMEGKPDVVCDELIQRAGAVYLQ</sequence>
<dbReference type="PROSITE" id="PS50893">
    <property type="entry name" value="ABC_TRANSPORTER_2"/>
    <property type="match status" value="2"/>
</dbReference>
<evidence type="ECO:0000259" key="3">
    <source>
        <dbReference type="PROSITE" id="PS50893"/>
    </source>
</evidence>
<gene>
    <name evidence="4" type="primary">btuD</name>
    <name evidence="4" type="ORF">DEIDBPHB_00028</name>
</gene>
<organism evidence="4">
    <name type="scientific">Candidatus Methanogaster sp. ANME-2c ERB4</name>
    <dbReference type="NCBI Taxonomy" id="2759911"/>
    <lineage>
        <taxon>Archaea</taxon>
        <taxon>Methanobacteriati</taxon>
        <taxon>Methanobacteriota</taxon>
        <taxon>Stenosarchaea group</taxon>
        <taxon>Methanomicrobia</taxon>
        <taxon>Methanosarcinales</taxon>
        <taxon>ANME-2 cluster</taxon>
        <taxon>Candidatus Methanogasteraceae</taxon>
        <taxon>Candidatus Methanogaster</taxon>
    </lineage>
</organism>
<dbReference type="InterPro" id="IPR027417">
    <property type="entry name" value="P-loop_NTPase"/>
</dbReference>
<feature type="domain" description="ABC transporter" evidence="3">
    <location>
        <begin position="269"/>
        <end position="569"/>
    </location>
</feature>
<dbReference type="GO" id="GO:0019700">
    <property type="term" value="P:organic phosphonate catabolic process"/>
    <property type="evidence" value="ECO:0007669"/>
    <property type="project" value="TreeGrafter"/>
</dbReference>
<protein>
    <submittedName>
        <fullName evidence="4">Vitamin B12 import ATP-binding protein BtuD</fullName>
    </submittedName>
</protein>
<dbReference type="Gene3D" id="3.40.50.300">
    <property type="entry name" value="P-loop containing nucleotide triphosphate hydrolases"/>
    <property type="match status" value="2"/>
</dbReference>
<dbReference type="PANTHER" id="PTHR42764">
    <property type="entry name" value="PHOSPHONATES UTILIZATION ATP-BINDING PROTEIN PHNK-RELATED"/>
    <property type="match status" value="1"/>
</dbReference>
<dbReference type="PROSITE" id="PS00211">
    <property type="entry name" value="ABC_TRANSPORTER_1"/>
    <property type="match status" value="2"/>
</dbReference>
<evidence type="ECO:0000256" key="1">
    <source>
        <dbReference type="ARBA" id="ARBA00022741"/>
    </source>
</evidence>
<dbReference type="Pfam" id="PF00005">
    <property type="entry name" value="ABC_tran"/>
    <property type="match status" value="2"/>
</dbReference>
<dbReference type="GO" id="GO:0016887">
    <property type="term" value="F:ATP hydrolysis activity"/>
    <property type="evidence" value="ECO:0007669"/>
    <property type="project" value="InterPro"/>
</dbReference>
<reference evidence="4" key="1">
    <citation type="submission" date="2020-06" db="EMBL/GenBank/DDBJ databases">
        <title>Unique genomic features of the anaerobic methanotrophic archaea.</title>
        <authorList>
            <person name="Chadwick G.L."/>
            <person name="Skennerton C.T."/>
            <person name="Laso-Perez R."/>
            <person name="Leu A.O."/>
            <person name="Speth D.R."/>
            <person name="Yu H."/>
            <person name="Morgan-Lang C."/>
            <person name="Hatzenpichler R."/>
            <person name="Goudeau D."/>
            <person name="Malmstrom R."/>
            <person name="Brazelton W.J."/>
            <person name="Woyke T."/>
            <person name="Hallam S.J."/>
            <person name="Tyson G.W."/>
            <person name="Wegener G."/>
            <person name="Boetius A."/>
            <person name="Orphan V."/>
        </authorList>
    </citation>
    <scope>NUCLEOTIDE SEQUENCE</scope>
</reference>
<dbReference type="SUPFAM" id="SSF52540">
    <property type="entry name" value="P-loop containing nucleoside triphosphate hydrolases"/>
    <property type="match status" value="2"/>
</dbReference>
<dbReference type="InterPro" id="IPR003593">
    <property type="entry name" value="AAA+_ATPase"/>
</dbReference>
<keyword evidence="1" id="KW-0547">Nucleotide-binding</keyword>
<dbReference type="PANTHER" id="PTHR42764:SF1">
    <property type="entry name" value="PHOSPHONATES UTILIZATION ATP-BINDING PROTEIN PHNK-RELATED"/>
    <property type="match status" value="1"/>
</dbReference>
<name>A0A7G9YFJ5_9EURY</name>
<proteinExistence type="predicted"/>
<feature type="domain" description="ABC transporter" evidence="3">
    <location>
        <begin position="5"/>
        <end position="256"/>
    </location>
</feature>